<dbReference type="GO" id="GO:0046872">
    <property type="term" value="F:metal ion binding"/>
    <property type="evidence" value="ECO:0007669"/>
    <property type="project" value="UniProtKB-KW"/>
</dbReference>
<dbReference type="Proteomes" id="UP000198806">
    <property type="component" value="Unassembled WGS sequence"/>
</dbReference>
<reference evidence="7 8" key="1">
    <citation type="submission" date="2016-10" db="EMBL/GenBank/DDBJ databases">
        <authorList>
            <person name="de Groot N.N."/>
        </authorList>
    </citation>
    <scope>NUCLEOTIDE SEQUENCE [LARGE SCALE GENOMIC DNA]</scope>
    <source>
        <strain evidence="7 8">DSM 1283</strain>
    </source>
</reference>
<dbReference type="NCBIfam" id="TIGR04535">
    <property type="entry name" value="ferrit_encaps"/>
    <property type="match status" value="1"/>
</dbReference>
<proteinExistence type="predicted"/>
<protein>
    <recommendedName>
        <fullName evidence="9">Ferritin</fullName>
    </recommendedName>
</protein>
<dbReference type="OrthoDB" id="9796238at2"/>
<keyword evidence="8" id="KW-1185">Reference proteome</keyword>
<comment type="subcellular location">
    <subcellularLocation>
        <location evidence="4">Encapsulin nanocompartment</location>
    </subcellularLocation>
</comment>
<sequence length="117" mass="13530">MADHWSENESLLDEGTRNKSRAIKTLMEEIEAVMFYEQRAAVTEDKDLKEIMIHNRNEEIEHACMTLEWLRRNMDGWDEELRTYLFSEGNILAVEEEAAHGNSDENNGGSLQIGSLK</sequence>
<keyword evidence="3" id="KW-0408">Iron</keyword>
<keyword evidence="1" id="KW-0409">Iron storage</keyword>
<evidence type="ECO:0008006" key="9">
    <source>
        <dbReference type="Google" id="ProtNLM"/>
    </source>
</evidence>
<evidence type="ECO:0000256" key="6">
    <source>
        <dbReference type="SAM" id="MobiDB-lite"/>
    </source>
</evidence>
<accession>A0A1I5E112</accession>
<dbReference type="SUPFAM" id="SSF47240">
    <property type="entry name" value="Ferritin-like"/>
    <property type="match status" value="1"/>
</dbReference>
<keyword evidence="5" id="KW-1284">Encapsulin nanocompartment</keyword>
<dbReference type="InterPro" id="IPR009078">
    <property type="entry name" value="Ferritin-like_SF"/>
</dbReference>
<dbReference type="GO" id="GO:0140737">
    <property type="term" value="C:encapsulin nanocompartment"/>
    <property type="evidence" value="ECO:0007669"/>
    <property type="project" value="UniProtKB-SubCell"/>
</dbReference>
<evidence type="ECO:0000313" key="7">
    <source>
        <dbReference type="EMBL" id="SFO05073.1"/>
    </source>
</evidence>
<dbReference type="AlphaFoldDB" id="A0A1I5E112"/>
<feature type="compositionally biased region" description="Polar residues" evidence="6">
    <location>
        <begin position="104"/>
        <end position="117"/>
    </location>
</feature>
<evidence type="ECO:0000256" key="4">
    <source>
        <dbReference type="ARBA" id="ARBA00033738"/>
    </source>
</evidence>
<evidence type="ECO:0000256" key="1">
    <source>
        <dbReference type="ARBA" id="ARBA00022434"/>
    </source>
</evidence>
<dbReference type="InterPro" id="IPR054581">
    <property type="entry name" value="EncFtn-like"/>
</dbReference>
<evidence type="ECO:0000256" key="3">
    <source>
        <dbReference type="ARBA" id="ARBA00023004"/>
    </source>
</evidence>
<keyword evidence="2" id="KW-0479">Metal-binding</keyword>
<evidence type="ECO:0000256" key="2">
    <source>
        <dbReference type="ARBA" id="ARBA00022723"/>
    </source>
</evidence>
<dbReference type="RefSeq" id="WP_091685291.1">
    <property type="nucleotide sequence ID" value="NZ_BAABFM010000010.1"/>
</dbReference>
<dbReference type="Pfam" id="PF22277">
    <property type="entry name" value="EncFtn-like"/>
    <property type="match status" value="1"/>
</dbReference>
<name>A0A1I5E112_9FIRM</name>
<evidence type="ECO:0000313" key="8">
    <source>
        <dbReference type="Proteomes" id="UP000198806"/>
    </source>
</evidence>
<dbReference type="GO" id="GO:0006879">
    <property type="term" value="P:intracellular iron ion homeostasis"/>
    <property type="evidence" value="ECO:0007669"/>
    <property type="project" value="UniProtKB-KW"/>
</dbReference>
<gene>
    <name evidence="7" type="ORF">SAMN04489757_107112</name>
</gene>
<dbReference type="EMBL" id="FOWD01000007">
    <property type="protein sequence ID" value="SFO05073.1"/>
    <property type="molecule type" value="Genomic_DNA"/>
</dbReference>
<organism evidence="7 8">
    <name type="scientific">Anaerocolumna aminovalerica</name>
    <dbReference type="NCBI Taxonomy" id="1527"/>
    <lineage>
        <taxon>Bacteria</taxon>
        <taxon>Bacillati</taxon>
        <taxon>Bacillota</taxon>
        <taxon>Clostridia</taxon>
        <taxon>Lachnospirales</taxon>
        <taxon>Lachnospiraceae</taxon>
        <taxon>Anaerocolumna</taxon>
    </lineage>
</organism>
<evidence type="ECO:0000256" key="5">
    <source>
        <dbReference type="ARBA" id="ARBA00033787"/>
    </source>
</evidence>
<feature type="region of interest" description="Disordered" evidence="6">
    <location>
        <begin position="97"/>
        <end position="117"/>
    </location>
</feature>
<dbReference type="GO" id="GO:0004322">
    <property type="term" value="F:ferroxidase activity"/>
    <property type="evidence" value="ECO:0007669"/>
    <property type="project" value="InterPro"/>
</dbReference>
<dbReference type="STRING" id="1527.SAMN04489757_107112"/>
<dbReference type="Gene3D" id="6.10.140.1960">
    <property type="match status" value="1"/>
</dbReference>
<dbReference type="InterPro" id="IPR030907">
    <property type="entry name" value="Ferrit_encaps"/>
</dbReference>